<comment type="caution">
    <text evidence="2">The sequence shown here is derived from an EMBL/GenBank/DDBJ whole genome shotgun (WGS) entry which is preliminary data.</text>
</comment>
<dbReference type="Proteomes" id="UP000229784">
    <property type="component" value="Unassembled WGS sequence"/>
</dbReference>
<dbReference type="EMBL" id="PEXQ01000076">
    <property type="protein sequence ID" value="PIU14131.1"/>
    <property type="molecule type" value="Genomic_DNA"/>
</dbReference>
<evidence type="ECO:0000256" key="1">
    <source>
        <dbReference type="SAM" id="Coils"/>
    </source>
</evidence>
<organism evidence="2 3">
    <name type="scientific">bacterium (Candidatus Gribaldobacteria) CG08_land_8_20_14_0_20_39_15</name>
    <dbReference type="NCBI Taxonomy" id="2014273"/>
    <lineage>
        <taxon>Bacteria</taxon>
        <taxon>Candidatus Gribaldobacteria</taxon>
    </lineage>
</organism>
<feature type="coiled-coil region" evidence="1">
    <location>
        <begin position="6"/>
        <end position="33"/>
    </location>
</feature>
<sequence>EQDIERETYRAEKAKLLSEKKSLEEQKTRFEQKQNDWVEPMANWLNYAQNLEKIARDSDLFTKKVATEQVFGSNLCLASRALRGEPQNQWAALGAAHEMASKMPESQVLVGEAGLEPATSPPFLLVGAS</sequence>
<keyword evidence="1" id="KW-0175">Coiled coil</keyword>
<evidence type="ECO:0000313" key="2">
    <source>
        <dbReference type="EMBL" id="PIU14131.1"/>
    </source>
</evidence>
<reference evidence="3" key="1">
    <citation type="submission" date="2017-09" db="EMBL/GenBank/DDBJ databases">
        <title>Depth-based differentiation of microbial function through sediment-hosted aquifers and enrichment of novel symbionts in the deep terrestrial subsurface.</title>
        <authorList>
            <person name="Probst A.J."/>
            <person name="Ladd B."/>
            <person name="Jarett J.K."/>
            <person name="Geller-Mcgrath D.E."/>
            <person name="Sieber C.M.K."/>
            <person name="Emerson J.B."/>
            <person name="Anantharaman K."/>
            <person name="Thomas B.C."/>
            <person name="Malmstrom R."/>
            <person name="Stieglmeier M."/>
            <person name="Klingl A."/>
            <person name="Woyke T."/>
            <person name="Ryan C.M."/>
            <person name="Banfield J.F."/>
        </authorList>
    </citation>
    <scope>NUCLEOTIDE SEQUENCE [LARGE SCALE GENOMIC DNA]</scope>
</reference>
<gene>
    <name evidence="2" type="ORF">COT20_02990</name>
</gene>
<name>A0A2M6XTR1_9BACT</name>
<feature type="non-terminal residue" evidence="2">
    <location>
        <position position="1"/>
    </location>
</feature>
<protein>
    <submittedName>
        <fullName evidence="2">Uncharacterized protein</fullName>
    </submittedName>
</protein>
<accession>A0A2M6XTR1</accession>
<evidence type="ECO:0000313" key="3">
    <source>
        <dbReference type="Proteomes" id="UP000229784"/>
    </source>
</evidence>
<dbReference type="AlphaFoldDB" id="A0A2M6XTR1"/>
<proteinExistence type="predicted"/>